<dbReference type="InterPro" id="IPR050859">
    <property type="entry name" value="Class-I_PLP-dep_aminotransf"/>
</dbReference>
<dbReference type="GO" id="GO:1901605">
    <property type="term" value="P:alpha-amino acid metabolic process"/>
    <property type="evidence" value="ECO:0007669"/>
    <property type="project" value="TreeGrafter"/>
</dbReference>
<dbReference type="GO" id="GO:0030170">
    <property type="term" value="F:pyridoxal phosphate binding"/>
    <property type="evidence" value="ECO:0007669"/>
    <property type="project" value="InterPro"/>
</dbReference>
<dbReference type="SUPFAM" id="SSF53383">
    <property type="entry name" value="PLP-dependent transferases"/>
    <property type="match status" value="1"/>
</dbReference>
<evidence type="ECO:0000256" key="4">
    <source>
        <dbReference type="ARBA" id="ARBA00022898"/>
    </source>
</evidence>
<dbReference type="PANTHER" id="PTHR42790:SF19">
    <property type="entry name" value="KYNURENINE_ALPHA-AMINOADIPATE AMINOTRANSFERASE, MITOCHONDRIAL"/>
    <property type="match status" value="1"/>
</dbReference>
<keyword evidence="2 7" id="KW-0032">Aminotransferase</keyword>
<feature type="domain" description="Aminotransferase class I/classII large" evidence="5">
    <location>
        <begin position="29"/>
        <end position="354"/>
    </location>
</feature>
<evidence type="ECO:0000256" key="1">
    <source>
        <dbReference type="ARBA" id="ARBA00001933"/>
    </source>
</evidence>
<evidence type="ECO:0000313" key="7">
    <source>
        <dbReference type="EMBL" id="PHO18711.1"/>
    </source>
</evidence>
<dbReference type="GO" id="GO:0008483">
    <property type="term" value="F:transaminase activity"/>
    <property type="evidence" value="ECO:0007669"/>
    <property type="project" value="UniProtKB-KW"/>
</dbReference>
<dbReference type="InterPro" id="IPR004839">
    <property type="entry name" value="Aminotransferase_I/II_large"/>
</dbReference>
<evidence type="ECO:0000259" key="5">
    <source>
        <dbReference type="Pfam" id="PF00155"/>
    </source>
</evidence>
<evidence type="ECO:0000313" key="9">
    <source>
        <dbReference type="Proteomes" id="UP000262712"/>
    </source>
</evidence>
<evidence type="ECO:0000313" key="6">
    <source>
        <dbReference type="EMBL" id="AXX92876.1"/>
    </source>
</evidence>
<dbReference type="Gene3D" id="3.40.640.10">
    <property type="entry name" value="Type I PLP-dependent aspartate aminotransferase-like (Major domain)"/>
    <property type="match status" value="1"/>
</dbReference>
<dbReference type="Proteomes" id="UP000262712">
    <property type="component" value="Chromosome"/>
</dbReference>
<name>A0A2G1DJP9_9BACT</name>
<accession>A0A2G1DJP9</accession>
<dbReference type="CDD" id="cd00609">
    <property type="entry name" value="AAT_like"/>
    <property type="match status" value="1"/>
</dbReference>
<sequence length="364" mass="42327">MKRSYIREILDAIDENTISFAGGLPNEDLFPSKQLKKASKKVFKNKNSLQYSKSQGIDSLREKIANFYTKYYDFETSKDEILITTGSQQAFDIILKSLDAKNLVVESPSYIGALSAFKILKTNIQEFKTFEQLENILKKDDVIYSISDYQNPSTNTYTKKQREEFANILHKKDVYFIEDAAYSLLSFDGKIRKPISRLYKDKSYHLGTFSKIVAPGLRVGWIRANKELIEKILAVKESLDLHTSTFNQMLIDTYLDENDVFKHIKKNAKNYKKRMNFMADCMEKYLPNFEFKRPKGGMFIYGRFNNIDDSMNLAKEALKENVAFVPAEVFYFDNQKSNEARFNFTNCDFKKTKKGIRLLAKLIK</sequence>
<reference evidence="7 8" key="1">
    <citation type="submission" date="2017-09" db="EMBL/GenBank/DDBJ databases">
        <title>Arcobacter canalis sp. nov., a new species isolated from a water canal contaminated with urban sewage.</title>
        <authorList>
            <person name="Perez-Cataluna A."/>
            <person name="Salas-Masso N."/>
            <person name="Figueras M.J."/>
        </authorList>
    </citation>
    <scope>NUCLEOTIDE SEQUENCE [LARGE SCALE GENOMIC DNA]</scope>
    <source>
        <strain evidence="7 8">F98-3</strain>
    </source>
</reference>
<protein>
    <submittedName>
        <fullName evidence="7">Aminotransferase class I</fullName>
    </submittedName>
    <submittedName>
        <fullName evidence="6">PLP-dependent aminotransferase</fullName>
    </submittedName>
</protein>
<dbReference type="EMBL" id="CP032098">
    <property type="protein sequence ID" value="AXX92876.1"/>
    <property type="molecule type" value="Genomic_DNA"/>
</dbReference>
<dbReference type="InterPro" id="IPR015424">
    <property type="entry name" value="PyrdxlP-dep_Trfase"/>
</dbReference>
<dbReference type="AlphaFoldDB" id="A0A2G1DJP9"/>
<dbReference type="Pfam" id="PF00155">
    <property type="entry name" value="Aminotran_1_2"/>
    <property type="match status" value="1"/>
</dbReference>
<evidence type="ECO:0000313" key="8">
    <source>
        <dbReference type="Proteomes" id="UP000221222"/>
    </source>
</evidence>
<dbReference type="InterPro" id="IPR015421">
    <property type="entry name" value="PyrdxlP-dep_Trfase_major"/>
</dbReference>
<dbReference type="KEGG" id="amol:AMOL_1913"/>
<dbReference type="EMBL" id="NXFY01000004">
    <property type="protein sequence ID" value="PHO18711.1"/>
    <property type="molecule type" value="Genomic_DNA"/>
</dbReference>
<proteinExistence type="predicted"/>
<evidence type="ECO:0000256" key="2">
    <source>
        <dbReference type="ARBA" id="ARBA00022576"/>
    </source>
</evidence>
<keyword evidence="8" id="KW-1185">Reference proteome</keyword>
<keyword evidence="3 7" id="KW-0808">Transferase</keyword>
<evidence type="ECO:0000256" key="3">
    <source>
        <dbReference type="ARBA" id="ARBA00022679"/>
    </source>
</evidence>
<dbReference type="Gene3D" id="3.90.1150.10">
    <property type="entry name" value="Aspartate Aminotransferase, domain 1"/>
    <property type="match status" value="1"/>
</dbReference>
<keyword evidence="4" id="KW-0663">Pyridoxal phosphate</keyword>
<dbReference type="InterPro" id="IPR015422">
    <property type="entry name" value="PyrdxlP-dep_Trfase_small"/>
</dbReference>
<comment type="cofactor">
    <cofactor evidence="1">
        <name>pyridoxal 5'-phosphate</name>
        <dbReference type="ChEBI" id="CHEBI:597326"/>
    </cofactor>
</comment>
<dbReference type="Proteomes" id="UP000221222">
    <property type="component" value="Unassembled WGS sequence"/>
</dbReference>
<gene>
    <name evidence="6" type="ORF">AMOL_1913</name>
    <name evidence="7" type="ORF">CPU12_03870</name>
</gene>
<reference evidence="6 9" key="2">
    <citation type="submission" date="2018-08" db="EMBL/GenBank/DDBJ databases">
        <title>Complete genome of the Arcobacter molluscorum type strain LMG 25693.</title>
        <authorList>
            <person name="Miller W.G."/>
            <person name="Yee E."/>
            <person name="Bono J.L."/>
        </authorList>
    </citation>
    <scope>NUCLEOTIDE SEQUENCE [LARGE SCALE GENOMIC DNA]</scope>
    <source>
        <strain evidence="6 9">CECT 7696</strain>
    </source>
</reference>
<dbReference type="PANTHER" id="PTHR42790">
    <property type="entry name" value="AMINOTRANSFERASE"/>
    <property type="match status" value="1"/>
</dbReference>
<organism evidence="7 8">
    <name type="scientific">Malaciobacter molluscorum LMG 25693</name>
    <dbReference type="NCBI Taxonomy" id="870501"/>
    <lineage>
        <taxon>Bacteria</taxon>
        <taxon>Pseudomonadati</taxon>
        <taxon>Campylobacterota</taxon>
        <taxon>Epsilonproteobacteria</taxon>
        <taxon>Campylobacterales</taxon>
        <taxon>Arcobacteraceae</taxon>
        <taxon>Malaciobacter</taxon>
    </lineage>
</organism>
<dbReference type="RefSeq" id="WP_099341769.1">
    <property type="nucleotide sequence ID" value="NZ_CP032098.1"/>
</dbReference>